<feature type="region of interest" description="Disordered" evidence="1">
    <location>
        <begin position="1"/>
        <end position="45"/>
    </location>
</feature>
<dbReference type="EMBL" id="UZAM01008924">
    <property type="protein sequence ID" value="VDP06964.1"/>
    <property type="molecule type" value="Genomic_DNA"/>
</dbReference>
<dbReference type="Proteomes" id="UP000270296">
    <property type="component" value="Unassembled WGS sequence"/>
</dbReference>
<evidence type="ECO:0000313" key="2">
    <source>
        <dbReference type="EMBL" id="VDP06964.1"/>
    </source>
</evidence>
<evidence type="ECO:0000256" key="1">
    <source>
        <dbReference type="SAM" id="MobiDB-lite"/>
    </source>
</evidence>
<name>A0A183INZ5_9BILA</name>
<proteinExistence type="predicted"/>
<sequence length="102" mass="11341">MSSHRGDQRHDSCASVPLRLGASAPRRLGVSRRSGRSRPQNSSCSCSWLRGVRCAARYDDEEERIGCSSELGISTGCCRNNSSSRSDWQCYFSPRLISRRVA</sequence>
<feature type="compositionally biased region" description="Basic and acidic residues" evidence="1">
    <location>
        <begin position="1"/>
        <end position="12"/>
    </location>
</feature>
<accession>A0A183INZ5</accession>
<evidence type="ECO:0000313" key="3">
    <source>
        <dbReference type="Proteomes" id="UP000270296"/>
    </source>
</evidence>
<dbReference type="WBParaSite" id="SBAD_0000555801-mRNA-1">
    <property type="protein sequence ID" value="SBAD_0000555801-mRNA-1"/>
    <property type="gene ID" value="SBAD_0000555801"/>
</dbReference>
<organism evidence="4">
    <name type="scientific">Soboliphyme baturini</name>
    <dbReference type="NCBI Taxonomy" id="241478"/>
    <lineage>
        <taxon>Eukaryota</taxon>
        <taxon>Metazoa</taxon>
        <taxon>Ecdysozoa</taxon>
        <taxon>Nematoda</taxon>
        <taxon>Enoplea</taxon>
        <taxon>Dorylaimia</taxon>
        <taxon>Dioctophymatida</taxon>
        <taxon>Dioctophymatoidea</taxon>
        <taxon>Soboliphymatidae</taxon>
        <taxon>Soboliphyme</taxon>
    </lineage>
</organism>
<protein>
    <submittedName>
        <fullName evidence="2 4">Uncharacterized protein</fullName>
    </submittedName>
</protein>
<reference evidence="4" key="1">
    <citation type="submission" date="2016-06" db="UniProtKB">
        <authorList>
            <consortium name="WormBaseParasite"/>
        </authorList>
    </citation>
    <scope>IDENTIFICATION</scope>
</reference>
<keyword evidence="3" id="KW-1185">Reference proteome</keyword>
<dbReference type="AlphaFoldDB" id="A0A183INZ5"/>
<gene>
    <name evidence="2" type="ORF">SBAD_LOCUS5342</name>
</gene>
<reference evidence="2 3" key="2">
    <citation type="submission" date="2018-11" db="EMBL/GenBank/DDBJ databases">
        <authorList>
            <consortium name="Pathogen Informatics"/>
        </authorList>
    </citation>
    <scope>NUCLEOTIDE SEQUENCE [LARGE SCALE GENOMIC DNA]</scope>
</reference>
<evidence type="ECO:0000313" key="4">
    <source>
        <dbReference type="WBParaSite" id="SBAD_0000555801-mRNA-1"/>
    </source>
</evidence>